<dbReference type="AlphaFoldDB" id="A0A0B6YIN9"/>
<accession>A0A0B6YIN9</accession>
<feature type="non-terminal residue" evidence="1">
    <location>
        <position position="1"/>
    </location>
</feature>
<organism evidence="1">
    <name type="scientific">Arion vulgaris</name>
    <dbReference type="NCBI Taxonomy" id="1028688"/>
    <lineage>
        <taxon>Eukaryota</taxon>
        <taxon>Metazoa</taxon>
        <taxon>Spiralia</taxon>
        <taxon>Lophotrochozoa</taxon>
        <taxon>Mollusca</taxon>
        <taxon>Gastropoda</taxon>
        <taxon>Heterobranchia</taxon>
        <taxon>Euthyneura</taxon>
        <taxon>Panpulmonata</taxon>
        <taxon>Eupulmonata</taxon>
        <taxon>Stylommatophora</taxon>
        <taxon>Helicina</taxon>
        <taxon>Arionoidea</taxon>
        <taxon>Arionidae</taxon>
        <taxon>Arion</taxon>
    </lineage>
</organism>
<reference evidence="1" key="1">
    <citation type="submission" date="2014-12" db="EMBL/GenBank/DDBJ databases">
        <title>Insight into the proteome of Arion vulgaris.</title>
        <authorList>
            <person name="Aradska J."/>
            <person name="Bulat T."/>
            <person name="Smidak R."/>
            <person name="Sarate P."/>
            <person name="Gangsoo J."/>
            <person name="Sialana F."/>
            <person name="Bilban M."/>
            <person name="Lubec G."/>
        </authorList>
    </citation>
    <scope>NUCLEOTIDE SEQUENCE</scope>
    <source>
        <tissue evidence="1">Skin</tissue>
    </source>
</reference>
<proteinExistence type="predicted"/>
<sequence>GYGIMENKKVRDPGSKHVETAELEALKHLVDTGNKSEQDGRFCLWDRYRRCVTEHLPDTMIVLNTVHTEIVTELEDASHIVLKTYARVSS</sequence>
<evidence type="ECO:0000313" key="1">
    <source>
        <dbReference type="EMBL" id="CEK55676.1"/>
    </source>
</evidence>
<protein>
    <submittedName>
        <fullName evidence="1">Uncharacterized protein</fullName>
    </submittedName>
</protein>
<gene>
    <name evidence="1" type="primary">ORF25768</name>
</gene>
<name>A0A0B6YIN9_9EUPU</name>
<dbReference type="EMBL" id="HACG01008811">
    <property type="protein sequence ID" value="CEK55676.1"/>
    <property type="molecule type" value="Transcribed_RNA"/>
</dbReference>